<dbReference type="Pfam" id="PF11171">
    <property type="entry name" value="DUF2958"/>
    <property type="match status" value="1"/>
</dbReference>
<accession>A0A0F8WIF7</accession>
<proteinExistence type="predicted"/>
<sequence>MMLTKEILARIPGLDRDEDVYDPIVHVKFFNPMGRWTWYATAYDPEEELFFGYVVGPFDTTCDEWGYFGLMELKSFRSPLGLGIERDLYFGPIPMSQACPAGMRALGREPPEGGGDE</sequence>
<organism evidence="1">
    <name type="scientific">marine sediment metagenome</name>
    <dbReference type="NCBI Taxonomy" id="412755"/>
    <lineage>
        <taxon>unclassified sequences</taxon>
        <taxon>metagenomes</taxon>
        <taxon>ecological metagenomes</taxon>
    </lineage>
</organism>
<comment type="caution">
    <text evidence="1">The sequence shown here is derived from an EMBL/GenBank/DDBJ whole genome shotgun (WGS) entry which is preliminary data.</text>
</comment>
<dbReference type="AlphaFoldDB" id="A0A0F8WIF7"/>
<evidence type="ECO:0000313" key="1">
    <source>
        <dbReference type="EMBL" id="KKK47965.1"/>
    </source>
</evidence>
<dbReference type="EMBL" id="LAZR01069306">
    <property type="protein sequence ID" value="KKK47965.1"/>
    <property type="molecule type" value="Genomic_DNA"/>
</dbReference>
<name>A0A0F8WIF7_9ZZZZ</name>
<reference evidence="1" key="1">
    <citation type="journal article" date="2015" name="Nature">
        <title>Complex archaea that bridge the gap between prokaryotes and eukaryotes.</title>
        <authorList>
            <person name="Spang A."/>
            <person name="Saw J.H."/>
            <person name="Jorgensen S.L."/>
            <person name="Zaremba-Niedzwiedzka K."/>
            <person name="Martijn J."/>
            <person name="Lind A.E."/>
            <person name="van Eijk R."/>
            <person name="Schleper C."/>
            <person name="Guy L."/>
            <person name="Ettema T.J."/>
        </authorList>
    </citation>
    <scope>NUCLEOTIDE SEQUENCE</scope>
</reference>
<gene>
    <name evidence="1" type="ORF">LCGC14_3149900</name>
</gene>
<evidence type="ECO:0008006" key="2">
    <source>
        <dbReference type="Google" id="ProtNLM"/>
    </source>
</evidence>
<protein>
    <recommendedName>
        <fullName evidence="2">DUF2958 domain-containing protein</fullName>
    </recommendedName>
</protein>
<dbReference type="InterPro" id="IPR021341">
    <property type="entry name" value="DUF2958"/>
</dbReference>